<comment type="caution">
    <text evidence="4">The sequence shown here is derived from an EMBL/GenBank/DDBJ whole genome shotgun (WGS) entry which is preliminary data.</text>
</comment>
<dbReference type="InterPro" id="IPR023779">
    <property type="entry name" value="Chromodomain_CS"/>
</dbReference>
<reference evidence="4" key="1">
    <citation type="submission" date="2022-11" db="EMBL/GenBank/DDBJ databases">
        <title>Genome Sequence of Cubamyces cubensis.</title>
        <authorList>
            <person name="Buettner E."/>
        </authorList>
    </citation>
    <scope>NUCLEOTIDE SEQUENCE</scope>
    <source>
        <strain evidence="4">MPL-01</strain>
    </source>
</reference>
<dbReference type="PROSITE" id="PS50013">
    <property type="entry name" value="CHROMO_2"/>
    <property type="match status" value="1"/>
</dbReference>
<dbReference type="Gene3D" id="2.40.50.40">
    <property type="match status" value="1"/>
</dbReference>
<dbReference type="SMART" id="SM00298">
    <property type="entry name" value="CHROMO"/>
    <property type="match status" value="1"/>
</dbReference>
<dbReference type="GO" id="GO:0005634">
    <property type="term" value="C:nucleus"/>
    <property type="evidence" value="ECO:0007669"/>
    <property type="project" value="UniProtKB-SubCell"/>
</dbReference>
<name>A0AAD7X4D6_9APHY</name>
<sequence>MRPPPDLFNGEEEYKVEVIVGHKTTQGGIRYQIKWKGYSSAENTWEPESALIPNAKEILQQYKKAKKLQ</sequence>
<dbReference type="EMBL" id="JAPEVG010000991">
    <property type="protein sequence ID" value="KAJ8454340.1"/>
    <property type="molecule type" value="Genomic_DNA"/>
</dbReference>
<dbReference type="PANTHER" id="PTHR22812">
    <property type="entry name" value="CHROMOBOX PROTEIN"/>
    <property type="match status" value="1"/>
</dbReference>
<dbReference type="Proteomes" id="UP001215151">
    <property type="component" value="Unassembled WGS sequence"/>
</dbReference>
<gene>
    <name evidence="4" type="ORF">ONZ51_g13080</name>
</gene>
<dbReference type="AlphaFoldDB" id="A0AAD7X4D6"/>
<accession>A0AAD7X4D6</accession>
<comment type="subcellular location">
    <subcellularLocation>
        <location evidence="1">Nucleus</location>
    </subcellularLocation>
</comment>
<dbReference type="GO" id="GO:0006338">
    <property type="term" value="P:chromatin remodeling"/>
    <property type="evidence" value="ECO:0007669"/>
    <property type="project" value="UniProtKB-ARBA"/>
</dbReference>
<evidence type="ECO:0000256" key="1">
    <source>
        <dbReference type="ARBA" id="ARBA00004123"/>
    </source>
</evidence>
<dbReference type="PROSITE" id="PS00598">
    <property type="entry name" value="CHROMO_1"/>
    <property type="match status" value="1"/>
</dbReference>
<protein>
    <recommendedName>
        <fullName evidence="3">Chromo domain-containing protein</fullName>
    </recommendedName>
</protein>
<dbReference type="InterPro" id="IPR023780">
    <property type="entry name" value="Chromo_domain"/>
</dbReference>
<evidence type="ECO:0000256" key="2">
    <source>
        <dbReference type="ARBA" id="ARBA00023242"/>
    </source>
</evidence>
<keyword evidence="2" id="KW-0539">Nucleus</keyword>
<dbReference type="CDD" id="cd00024">
    <property type="entry name" value="CD_CSD"/>
    <property type="match status" value="1"/>
</dbReference>
<evidence type="ECO:0000259" key="3">
    <source>
        <dbReference type="PROSITE" id="PS50013"/>
    </source>
</evidence>
<dbReference type="InterPro" id="IPR017984">
    <property type="entry name" value="Chromo_dom_subgr"/>
</dbReference>
<organism evidence="4 5">
    <name type="scientific">Trametes cubensis</name>
    <dbReference type="NCBI Taxonomy" id="1111947"/>
    <lineage>
        <taxon>Eukaryota</taxon>
        <taxon>Fungi</taxon>
        <taxon>Dikarya</taxon>
        <taxon>Basidiomycota</taxon>
        <taxon>Agaricomycotina</taxon>
        <taxon>Agaricomycetes</taxon>
        <taxon>Polyporales</taxon>
        <taxon>Polyporaceae</taxon>
        <taxon>Trametes</taxon>
    </lineage>
</organism>
<dbReference type="InterPro" id="IPR051219">
    <property type="entry name" value="Heterochromatin_chromo-domain"/>
</dbReference>
<keyword evidence="5" id="KW-1185">Reference proteome</keyword>
<proteinExistence type="predicted"/>
<feature type="domain" description="Chromo" evidence="3">
    <location>
        <begin position="14"/>
        <end position="69"/>
    </location>
</feature>
<evidence type="ECO:0000313" key="4">
    <source>
        <dbReference type="EMBL" id="KAJ8454340.1"/>
    </source>
</evidence>
<dbReference type="Pfam" id="PF00385">
    <property type="entry name" value="Chromo"/>
    <property type="match status" value="1"/>
</dbReference>
<dbReference type="PRINTS" id="PR00504">
    <property type="entry name" value="CHROMODOMAIN"/>
</dbReference>
<evidence type="ECO:0000313" key="5">
    <source>
        <dbReference type="Proteomes" id="UP001215151"/>
    </source>
</evidence>
<dbReference type="InterPro" id="IPR000953">
    <property type="entry name" value="Chromo/chromo_shadow_dom"/>
</dbReference>
<dbReference type="SUPFAM" id="SSF54160">
    <property type="entry name" value="Chromo domain-like"/>
    <property type="match status" value="1"/>
</dbReference>
<dbReference type="InterPro" id="IPR016197">
    <property type="entry name" value="Chromo-like_dom_sf"/>
</dbReference>